<sequence>MACKLMRTAEVNWCSLRGFKLLSDIIKGVKFRDGIRETNVNHQDTALEALHQI</sequence>
<dbReference type="Proteomes" id="UP000219020">
    <property type="component" value="Unassembled WGS sequence"/>
</dbReference>
<evidence type="ECO:0000313" key="2">
    <source>
        <dbReference type="Proteomes" id="UP000219020"/>
    </source>
</evidence>
<gene>
    <name evidence="1" type="ORF">BTN49_3117</name>
</gene>
<protein>
    <submittedName>
        <fullName evidence="1">Uncharacterized protein</fullName>
    </submittedName>
</protein>
<reference evidence="2" key="1">
    <citation type="submission" date="2017-04" db="EMBL/GenBank/DDBJ databases">
        <title>Genome evolution of the luminous symbionts of deep sea anglerfish.</title>
        <authorList>
            <person name="Hendry T.A."/>
        </authorList>
    </citation>
    <scope>NUCLEOTIDE SEQUENCE [LARGE SCALE GENOMIC DNA]</scope>
</reference>
<accession>A0A2A5SZ79</accession>
<evidence type="ECO:0000313" key="1">
    <source>
        <dbReference type="EMBL" id="PCS21229.1"/>
    </source>
</evidence>
<keyword evidence="2" id="KW-1185">Reference proteome</keyword>
<name>A0A2A5SZ79_9GAMM</name>
<dbReference type="EMBL" id="NBYY01000036">
    <property type="protein sequence ID" value="PCS21229.1"/>
    <property type="molecule type" value="Genomic_DNA"/>
</dbReference>
<organism evidence="1 2">
    <name type="scientific">Candidatus Enterovibrio escicola</name>
    <dbReference type="NCBI Taxonomy" id="1927127"/>
    <lineage>
        <taxon>Bacteria</taxon>
        <taxon>Pseudomonadati</taxon>
        <taxon>Pseudomonadota</taxon>
        <taxon>Gammaproteobacteria</taxon>
        <taxon>Vibrionales</taxon>
        <taxon>Vibrionaceae</taxon>
        <taxon>Enterovibrio</taxon>
    </lineage>
</organism>
<dbReference type="AlphaFoldDB" id="A0A2A5SZ79"/>
<proteinExistence type="predicted"/>
<comment type="caution">
    <text evidence="1">The sequence shown here is derived from an EMBL/GenBank/DDBJ whole genome shotgun (WGS) entry which is preliminary data.</text>
</comment>